<evidence type="ECO:0000313" key="4">
    <source>
        <dbReference type="Proteomes" id="UP001359485"/>
    </source>
</evidence>
<feature type="region of interest" description="Disordered" evidence="1">
    <location>
        <begin position="748"/>
        <end position="767"/>
    </location>
</feature>
<feature type="region of interest" description="Disordered" evidence="1">
    <location>
        <begin position="880"/>
        <end position="940"/>
    </location>
</feature>
<feature type="compositionally biased region" description="Polar residues" evidence="1">
    <location>
        <begin position="705"/>
        <end position="725"/>
    </location>
</feature>
<evidence type="ECO:0000313" key="3">
    <source>
        <dbReference type="EMBL" id="KAK6633930.1"/>
    </source>
</evidence>
<feature type="compositionally biased region" description="Basic and acidic residues" evidence="1">
    <location>
        <begin position="899"/>
        <end position="911"/>
    </location>
</feature>
<dbReference type="EMBL" id="JAWJWF010000004">
    <property type="protein sequence ID" value="KAK6633930.1"/>
    <property type="molecule type" value="Genomic_DNA"/>
</dbReference>
<evidence type="ECO:0000256" key="2">
    <source>
        <dbReference type="SAM" id="SignalP"/>
    </source>
</evidence>
<gene>
    <name evidence="3" type="ORF">RUM44_004537</name>
</gene>
<protein>
    <submittedName>
        <fullName evidence="3">Uncharacterized protein</fullName>
    </submittedName>
</protein>
<feature type="signal peptide" evidence="2">
    <location>
        <begin position="1"/>
        <end position="24"/>
    </location>
</feature>
<sequence length="940" mass="100566">MIAQRLSSTFVFYFLTVLIVHCAGKHSTQTSHVTKKPPSQYANQRIIKVHGSPSQPNYFHGHHKHVRNRPTFAGAPAKGFGKEELVGFKTSFFNGPSTNHIKHPRPPPHVFHKVPSYGTAFPYKNSNAFRTTLSKPPFRKPAVALKRPTSTKQAAQVSQVSQVAHVTQVAPVSQAPKKTTVTSASYYSPTYASYSFPSSPIGHVIASNDNSGPIREVPAPNLGPKPSGALSVDGGHHISQSFDSDLITSLKESSAGFGSGIKSVDYSSIVKGAGYDALFKDGEYKTLLKGSSYNTALKDADYSSLVAGQQSLGVDYSSLLDGHQSLGTAIKGVGYSSLGQHSLGTLKGVDFSSLGQGSLSTSLKSVDYGSLLGGQQSLGGAIKGVDYSSLGQHSLGTSLKGADYSSIVTGPQVLKTNIKAGEYATVVKGAGLDVSALGASAFGKDYSLEVSNSQQGSTGLTDLFKDDSQGEKHNAGYEVREHHHLPLNDHIVKSQDGTKLYYAPDPDPSLPVYKVPPTKDPHSTPSNGQQFSGYYIPQMTHSYAYVQDGSVGQQVATLTPQELYQLLHGYPTVLSQPLMTYGGSSYSDGALPSSDSGQQYYHLSSVGHHGSGSGSSGSSVGGVSSSSSSSGSSSSSFTSSGNSAPDEKEIAYYLQHPEIHNLLHNTPEVAGSHDSQHSSSNYYSQLQQTVYSPQNRYTSYLESNQQRYSHGSGNTQSASPQTFTDSTHDDYEPEASESRTSAIVIRQTEEGSQGSQSDLDLPEDSESNALNVEVSDNEATTEDIQEVHEFKNMPEVPFYSSLPSEQAAKTLAGLQAAGSVANNYLNQLKATNGEQDVAKDETATEENVDDNRNYGTFQLSGFKKLDDIEDDDTVAAVDEHVEKASSPRQTTSSSTKKALSREGQRSTERTLRFSSVGRKGADYSEAELSNETFGKRLRPK</sequence>
<organism evidence="3 4">
    <name type="scientific">Polyplax serrata</name>
    <name type="common">Common mouse louse</name>
    <dbReference type="NCBI Taxonomy" id="468196"/>
    <lineage>
        <taxon>Eukaryota</taxon>
        <taxon>Metazoa</taxon>
        <taxon>Ecdysozoa</taxon>
        <taxon>Arthropoda</taxon>
        <taxon>Hexapoda</taxon>
        <taxon>Insecta</taxon>
        <taxon>Pterygota</taxon>
        <taxon>Neoptera</taxon>
        <taxon>Paraneoptera</taxon>
        <taxon>Psocodea</taxon>
        <taxon>Troctomorpha</taxon>
        <taxon>Phthiraptera</taxon>
        <taxon>Anoplura</taxon>
        <taxon>Polyplacidae</taxon>
        <taxon>Polyplax</taxon>
    </lineage>
</organism>
<comment type="caution">
    <text evidence="3">The sequence shown here is derived from an EMBL/GenBank/DDBJ whole genome shotgun (WGS) entry which is preliminary data.</text>
</comment>
<feature type="chain" id="PRO_5046223075" evidence="2">
    <location>
        <begin position="25"/>
        <end position="940"/>
    </location>
</feature>
<feature type="region of interest" description="Disordered" evidence="1">
    <location>
        <begin position="590"/>
        <end position="644"/>
    </location>
</feature>
<reference evidence="3 4" key="1">
    <citation type="submission" date="2023-09" db="EMBL/GenBank/DDBJ databases">
        <title>Genomes of two closely related lineages of the louse Polyplax serrata with different host specificities.</title>
        <authorList>
            <person name="Martinu J."/>
            <person name="Tarabai H."/>
            <person name="Stefka J."/>
            <person name="Hypsa V."/>
        </authorList>
    </citation>
    <scope>NUCLEOTIDE SEQUENCE [LARGE SCALE GENOMIC DNA]</scope>
    <source>
        <strain evidence="3">98ZLc_SE</strain>
    </source>
</reference>
<keyword evidence="2" id="KW-0732">Signal</keyword>
<accession>A0ABR1B350</accession>
<evidence type="ECO:0000256" key="1">
    <source>
        <dbReference type="SAM" id="MobiDB-lite"/>
    </source>
</evidence>
<feature type="compositionally biased region" description="Low complexity" evidence="1">
    <location>
        <begin position="616"/>
        <end position="643"/>
    </location>
</feature>
<feature type="compositionally biased region" description="Polar residues" evidence="1">
    <location>
        <begin position="886"/>
        <end position="897"/>
    </location>
</feature>
<dbReference type="Proteomes" id="UP001359485">
    <property type="component" value="Unassembled WGS sequence"/>
</dbReference>
<name>A0ABR1B350_POLSC</name>
<keyword evidence="4" id="KW-1185">Reference proteome</keyword>
<feature type="region of interest" description="Disordered" evidence="1">
    <location>
        <begin position="705"/>
        <end position="740"/>
    </location>
</feature>
<feature type="compositionally biased region" description="Polar residues" evidence="1">
    <location>
        <begin position="590"/>
        <end position="602"/>
    </location>
</feature>
<proteinExistence type="predicted"/>